<evidence type="ECO:0000313" key="2">
    <source>
        <dbReference type="EMBL" id="CAE0415110.1"/>
    </source>
</evidence>
<protein>
    <submittedName>
        <fullName evidence="2">Uncharacterized protein</fullName>
    </submittedName>
</protein>
<gene>
    <name evidence="2" type="ORF">ACOF00016_LOCUS12257</name>
</gene>
<feature type="compositionally biased region" description="Polar residues" evidence="1">
    <location>
        <begin position="110"/>
        <end position="122"/>
    </location>
</feature>
<reference evidence="2" key="1">
    <citation type="submission" date="2021-01" db="EMBL/GenBank/DDBJ databases">
        <authorList>
            <person name="Corre E."/>
            <person name="Pelletier E."/>
            <person name="Niang G."/>
            <person name="Scheremetjew M."/>
            <person name="Finn R."/>
            <person name="Kale V."/>
            <person name="Holt S."/>
            <person name="Cochrane G."/>
            <person name="Meng A."/>
            <person name="Brown T."/>
            <person name="Cohen L."/>
        </authorList>
    </citation>
    <scope>NUCLEOTIDE SEQUENCE</scope>
    <source>
        <strain evidence="2">CCMP127</strain>
    </source>
</reference>
<dbReference type="AlphaFoldDB" id="A0A7S3P8M5"/>
<organism evidence="2">
    <name type="scientific">Amphora coffeiformis</name>
    <dbReference type="NCBI Taxonomy" id="265554"/>
    <lineage>
        <taxon>Eukaryota</taxon>
        <taxon>Sar</taxon>
        <taxon>Stramenopiles</taxon>
        <taxon>Ochrophyta</taxon>
        <taxon>Bacillariophyta</taxon>
        <taxon>Bacillariophyceae</taxon>
        <taxon>Bacillariophycidae</taxon>
        <taxon>Thalassiophysales</taxon>
        <taxon>Catenulaceae</taxon>
        <taxon>Amphora</taxon>
    </lineage>
</organism>
<evidence type="ECO:0000256" key="1">
    <source>
        <dbReference type="SAM" id="MobiDB-lite"/>
    </source>
</evidence>
<feature type="region of interest" description="Disordered" evidence="1">
    <location>
        <begin position="105"/>
        <end position="138"/>
    </location>
</feature>
<dbReference type="EMBL" id="HBIM01015534">
    <property type="protein sequence ID" value="CAE0415110.1"/>
    <property type="molecule type" value="Transcribed_RNA"/>
</dbReference>
<accession>A0A7S3P8M5</accession>
<name>A0A7S3P8M5_9STRA</name>
<proteinExistence type="predicted"/>
<feature type="compositionally biased region" description="Basic and acidic residues" evidence="1">
    <location>
        <begin position="124"/>
        <end position="138"/>
    </location>
</feature>
<sequence length="138" mass="14413">MTQPISFDGNMMQRMIQPSSLAGIAPIPDTFGYQIDFPSNQPGQLQLHGNFAQATMPFGALGWNDPQLAAFGLATGGGTAASAPSNNIPPPAALAATAAAALPQMETRNRSLNDSPESSSLDSDVEKFLMENFSKEAG</sequence>